<evidence type="ECO:0000313" key="4">
    <source>
        <dbReference type="Proteomes" id="UP000019249"/>
    </source>
</evidence>
<comment type="caution">
    <text evidence="3">The sequence shown here is derived from an EMBL/GenBank/DDBJ whole genome shotgun (WGS) entry which is preliminary data.</text>
</comment>
<protein>
    <submittedName>
        <fullName evidence="3">Transcriptional regulator</fullName>
    </submittedName>
</protein>
<dbReference type="Gene3D" id="6.10.140.190">
    <property type="match status" value="1"/>
</dbReference>
<dbReference type="PANTHER" id="PTHR43252">
    <property type="entry name" value="TRANSCRIPTIONAL REGULATOR YQJI"/>
    <property type="match status" value="1"/>
</dbReference>
<name>A0ABP3AXL4_9LIST</name>
<dbReference type="Proteomes" id="UP000019249">
    <property type="component" value="Unassembled WGS sequence"/>
</dbReference>
<dbReference type="InterPro" id="IPR036388">
    <property type="entry name" value="WH-like_DNA-bd_sf"/>
</dbReference>
<evidence type="ECO:0000259" key="2">
    <source>
        <dbReference type="Pfam" id="PF10400"/>
    </source>
</evidence>
<organism evidence="3 4">
    <name type="scientific">Listeria floridensis FSL S10-1187</name>
    <dbReference type="NCBI Taxonomy" id="1265817"/>
    <lineage>
        <taxon>Bacteria</taxon>
        <taxon>Bacillati</taxon>
        <taxon>Bacillota</taxon>
        <taxon>Bacilli</taxon>
        <taxon>Bacillales</taxon>
        <taxon>Listeriaceae</taxon>
        <taxon>Listeria</taxon>
    </lineage>
</organism>
<dbReference type="InterPro" id="IPR018309">
    <property type="entry name" value="Tscrpt_reg_PadR_C"/>
</dbReference>
<dbReference type="EMBL" id="AODF01000018">
    <property type="protein sequence ID" value="EUJ31388.1"/>
    <property type="molecule type" value="Genomic_DNA"/>
</dbReference>
<evidence type="ECO:0000313" key="3">
    <source>
        <dbReference type="EMBL" id="EUJ31388.1"/>
    </source>
</evidence>
<gene>
    <name evidence="3" type="ORF">MFLO_09197</name>
</gene>
<dbReference type="RefSeq" id="WP_077913191.1">
    <property type="nucleotide sequence ID" value="NZ_AODF01000018.1"/>
</dbReference>
<keyword evidence="4" id="KW-1185">Reference proteome</keyword>
<dbReference type="Pfam" id="PF10400">
    <property type="entry name" value="Vir_act_alpha_C"/>
    <property type="match status" value="1"/>
</dbReference>
<feature type="domain" description="Transcription regulator PadR N-terminal" evidence="1">
    <location>
        <begin position="11"/>
        <end position="84"/>
    </location>
</feature>
<feature type="domain" description="Transcription regulator PadR C-terminal" evidence="2">
    <location>
        <begin position="98"/>
        <end position="179"/>
    </location>
</feature>
<dbReference type="Pfam" id="PF03551">
    <property type="entry name" value="PadR"/>
    <property type="match status" value="1"/>
</dbReference>
<dbReference type="SUPFAM" id="SSF46785">
    <property type="entry name" value="Winged helix' DNA-binding domain"/>
    <property type="match status" value="1"/>
</dbReference>
<reference evidence="3 4" key="1">
    <citation type="journal article" date="2014" name="Int. J. Syst. Evol. Microbiol.">
        <title>Listeria floridensis sp. nov., Listeria aquatica sp. nov., Listeria cornellensis sp. nov., Listeria riparia sp. nov. and Listeria grandensis sp. nov., from agricultural and natural environments.</title>
        <authorList>
            <person name="den Bakker H.C."/>
            <person name="Warchocki S."/>
            <person name="Wright E.M."/>
            <person name="Allred A.F."/>
            <person name="Ahlstrom C."/>
            <person name="Manuel C.S."/>
            <person name="Stasiewicz M.J."/>
            <person name="Burrell A."/>
            <person name="Roof S."/>
            <person name="Strawn L."/>
            <person name="Fortes E.D."/>
            <person name="Nightingale K.K."/>
            <person name="Kephart D."/>
            <person name="Wiedmann M."/>
        </authorList>
    </citation>
    <scope>NUCLEOTIDE SEQUENCE [LARGE SCALE GENOMIC DNA]</scope>
    <source>
        <strain evidence="3 4">FSL S10-1187</strain>
    </source>
</reference>
<dbReference type="Gene3D" id="1.10.10.10">
    <property type="entry name" value="Winged helix-like DNA-binding domain superfamily/Winged helix DNA-binding domain"/>
    <property type="match status" value="1"/>
</dbReference>
<accession>A0ABP3AXL4</accession>
<proteinExistence type="predicted"/>
<sequence length="210" mass="24609">MAKKSTLRYILLGLLNQSPMSGYDLNQVFGDEIGEFWQAQHSQIYPELAKMETAGLITHHIETVGTKLEKKIYCITETGQLDLKNWLNTSCESLPVNRDEFVLKLYFIQDIADPILLETVSSQLKLHEEKLAHLENRKRLVFPSEKEIEANYGHFLILDHGLKRERDYVSWLTEIIADIEQKKRNLRTLNQHFEVSFFVLTNRTFHFELD</sequence>
<dbReference type="PANTHER" id="PTHR43252:SF6">
    <property type="entry name" value="NEGATIVE TRANSCRIPTION REGULATOR PADR"/>
    <property type="match status" value="1"/>
</dbReference>
<dbReference type="InterPro" id="IPR005149">
    <property type="entry name" value="Tscrpt_reg_PadR_N"/>
</dbReference>
<dbReference type="InterPro" id="IPR036390">
    <property type="entry name" value="WH_DNA-bd_sf"/>
</dbReference>
<evidence type="ECO:0000259" key="1">
    <source>
        <dbReference type="Pfam" id="PF03551"/>
    </source>
</evidence>